<keyword evidence="5" id="KW-0411">Iron-sulfur</keyword>
<dbReference type="GO" id="GO:0046872">
    <property type="term" value="F:metal ion binding"/>
    <property type="evidence" value="ECO:0007669"/>
    <property type="project" value="UniProtKB-KW"/>
</dbReference>
<dbReference type="SUPFAM" id="SSF54292">
    <property type="entry name" value="2Fe-2S ferredoxin-like"/>
    <property type="match status" value="1"/>
</dbReference>
<dbReference type="PROSITE" id="PS51085">
    <property type="entry name" value="2FE2S_FER_2"/>
    <property type="match status" value="1"/>
</dbReference>
<dbReference type="AlphaFoldDB" id="A0A445MXE8"/>
<dbReference type="PANTHER" id="PTHR44379">
    <property type="entry name" value="OXIDOREDUCTASE WITH IRON-SULFUR SUBUNIT"/>
    <property type="match status" value="1"/>
</dbReference>
<dbReference type="FunFam" id="3.10.20.30:FF:000020">
    <property type="entry name" value="Xanthine dehydrogenase iron-sulfur subunit"/>
    <property type="match status" value="1"/>
</dbReference>
<dbReference type="GO" id="GO:0016491">
    <property type="term" value="F:oxidoreductase activity"/>
    <property type="evidence" value="ECO:0007669"/>
    <property type="project" value="UniProtKB-KW"/>
</dbReference>
<organism evidence="7">
    <name type="scientific">uncultured Desulfobacterium sp</name>
    <dbReference type="NCBI Taxonomy" id="201089"/>
    <lineage>
        <taxon>Bacteria</taxon>
        <taxon>Pseudomonadati</taxon>
        <taxon>Thermodesulfobacteriota</taxon>
        <taxon>Desulfobacteria</taxon>
        <taxon>Desulfobacterales</taxon>
        <taxon>Desulfobacteriaceae</taxon>
        <taxon>Desulfobacterium</taxon>
        <taxon>environmental samples</taxon>
    </lineage>
</organism>
<dbReference type="InterPro" id="IPR002888">
    <property type="entry name" value="2Fe-2S-bd"/>
</dbReference>
<dbReference type="EC" id="1.3.7.9" evidence="7"/>
<keyword evidence="2" id="KW-0479">Metal-binding</keyword>
<keyword evidence="3 7" id="KW-0560">Oxidoreductase</keyword>
<dbReference type="Gene3D" id="3.10.20.30">
    <property type="match status" value="1"/>
</dbReference>
<dbReference type="PROSITE" id="PS00197">
    <property type="entry name" value="2FE2S_FER_1"/>
    <property type="match status" value="1"/>
</dbReference>
<evidence type="ECO:0000256" key="4">
    <source>
        <dbReference type="ARBA" id="ARBA00023004"/>
    </source>
</evidence>
<evidence type="ECO:0000256" key="2">
    <source>
        <dbReference type="ARBA" id="ARBA00022723"/>
    </source>
</evidence>
<dbReference type="Pfam" id="PF00111">
    <property type="entry name" value="Fer2"/>
    <property type="match status" value="1"/>
</dbReference>
<dbReference type="Gene3D" id="1.10.150.120">
    <property type="entry name" value="[2Fe-2S]-binding domain"/>
    <property type="match status" value="1"/>
</dbReference>
<dbReference type="GO" id="GO:0051537">
    <property type="term" value="F:2 iron, 2 sulfur cluster binding"/>
    <property type="evidence" value="ECO:0007669"/>
    <property type="project" value="UniProtKB-KW"/>
</dbReference>
<evidence type="ECO:0000313" key="7">
    <source>
        <dbReference type="EMBL" id="SPD74148.1"/>
    </source>
</evidence>
<dbReference type="Pfam" id="PF01799">
    <property type="entry name" value="Fer2_2"/>
    <property type="match status" value="1"/>
</dbReference>
<dbReference type="FunFam" id="1.10.150.120:FF:000003">
    <property type="entry name" value="Carbon monoxide dehydrogenase, small subunit"/>
    <property type="match status" value="1"/>
</dbReference>
<evidence type="ECO:0000259" key="6">
    <source>
        <dbReference type="PROSITE" id="PS51085"/>
    </source>
</evidence>
<dbReference type="EMBL" id="OJIN01000120">
    <property type="protein sequence ID" value="SPD74148.1"/>
    <property type="molecule type" value="Genomic_DNA"/>
</dbReference>
<protein>
    <submittedName>
        <fullName evidence="7">4-hydroxybenzoyl-CoA reductase subunit gamma</fullName>
        <ecNumber evidence="7">1.3.7.9</ecNumber>
    </submittedName>
</protein>
<dbReference type="CDD" id="cd00207">
    <property type="entry name" value="fer2"/>
    <property type="match status" value="1"/>
</dbReference>
<dbReference type="SUPFAM" id="SSF47741">
    <property type="entry name" value="CO dehydrogenase ISP C-domain like"/>
    <property type="match status" value="1"/>
</dbReference>
<proteinExistence type="predicted"/>
<evidence type="ECO:0000256" key="3">
    <source>
        <dbReference type="ARBA" id="ARBA00023002"/>
    </source>
</evidence>
<dbReference type="InterPro" id="IPR051452">
    <property type="entry name" value="Diverse_Oxidoreductases"/>
</dbReference>
<keyword evidence="4" id="KW-0408">Iron</keyword>
<feature type="domain" description="2Fe-2S ferredoxin-type" evidence="6">
    <location>
        <begin position="26"/>
        <end position="102"/>
    </location>
</feature>
<dbReference type="InterPro" id="IPR036884">
    <property type="entry name" value="2Fe-2S-bd_dom_sf"/>
</dbReference>
<dbReference type="PANTHER" id="PTHR44379:SF8">
    <property type="entry name" value="XANTHINE DEHYDROGENASE IRON-SULFUR-BINDING SUBUNIT XDHC-RELATED"/>
    <property type="match status" value="1"/>
</dbReference>
<gene>
    <name evidence="7" type="primary">hcrC</name>
    <name evidence="7" type="ORF">PITCH_A2060003</name>
</gene>
<keyword evidence="1" id="KW-0001">2Fe-2S</keyword>
<dbReference type="InterPro" id="IPR036010">
    <property type="entry name" value="2Fe-2S_ferredoxin-like_sf"/>
</dbReference>
<dbReference type="InterPro" id="IPR006058">
    <property type="entry name" value="2Fe2S_fd_BS"/>
</dbReference>
<sequence>MFIFAQEIGREDPLQQIEQEVNKVKRLIELIVNGMSYEIAVDTHRTLLEVLRDTLGFTGTKNGCDQGECGSCTVLIDGKAVHSCLTLAMDVQGKHIETIEGLSEGEKLHPIQQSFVDHGAIQCGFCTPGMIMSSKAMLDKNPSPAEDEIKRGISGNLCRCTGYVKIVDAIKAVAAK</sequence>
<accession>A0A445MXE8</accession>
<evidence type="ECO:0000256" key="1">
    <source>
        <dbReference type="ARBA" id="ARBA00022714"/>
    </source>
</evidence>
<reference evidence="7" key="1">
    <citation type="submission" date="2018-01" db="EMBL/GenBank/DDBJ databases">
        <authorList>
            <person name="Regsiter A."/>
            <person name="William W."/>
        </authorList>
    </citation>
    <scope>NUCLEOTIDE SEQUENCE</scope>
    <source>
        <strain evidence="7">TRIP AH-1</strain>
    </source>
</reference>
<dbReference type="InterPro" id="IPR012675">
    <property type="entry name" value="Beta-grasp_dom_sf"/>
</dbReference>
<evidence type="ECO:0000256" key="5">
    <source>
        <dbReference type="ARBA" id="ARBA00023014"/>
    </source>
</evidence>
<name>A0A445MXE8_9BACT</name>
<dbReference type="InterPro" id="IPR001041">
    <property type="entry name" value="2Fe-2S_ferredoxin-type"/>
</dbReference>